<proteinExistence type="predicted"/>
<gene>
    <name evidence="1" type="ORF">L195_g060870</name>
</gene>
<protein>
    <submittedName>
        <fullName evidence="1">Uncharacterized protein</fullName>
    </submittedName>
</protein>
<feature type="non-terminal residue" evidence="1">
    <location>
        <position position="1"/>
    </location>
</feature>
<dbReference type="AlphaFoldDB" id="A0A2K3K6E1"/>
<accession>A0A2K3K6E1</accession>
<name>A0A2K3K6E1_TRIPR</name>
<dbReference type="Proteomes" id="UP000236291">
    <property type="component" value="Unassembled WGS sequence"/>
</dbReference>
<reference evidence="1 2" key="1">
    <citation type="journal article" date="2014" name="Am. J. Bot.">
        <title>Genome assembly and annotation for red clover (Trifolium pratense; Fabaceae).</title>
        <authorList>
            <person name="Istvanek J."/>
            <person name="Jaros M."/>
            <person name="Krenek A."/>
            <person name="Repkova J."/>
        </authorList>
    </citation>
    <scope>NUCLEOTIDE SEQUENCE [LARGE SCALE GENOMIC DNA]</scope>
    <source>
        <strain evidence="2">cv. Tatra</strain>
        <tissue evidence="1">Young leaves</tissue>
    </source>
</reference>
<reference evidence="1 2" key="2">
    <citation type="journal article" date="2017" name="Front. Plant Sci.">
        <title>Gene Classification and Mining of Molecular Markers Useful in Red Clover (Trifolium pratense) Breeding.</title>
        <authorList>
            <person name="Istvanek J."/>
            <person name="Dluhosova J."/>
            <person name="Dluhos P."/>
            <person name="Patkova L."/>
            <person name="Nedelnik J."/>
            <person name="Repkova J."/>
        </authorList>
    </citation>
    <scope>NUCLEOTIDE SEQUENCE [LARGE SCALE GENOMIC DNA]</scope>
    <source>
        <strain evidence="2">cv. Tatra</strain>
        <tissue evidence="1">Young leaves</tissue>
    </source>
</reference>
<organism evidence="1 2">
    <name type="scientific">Trifolium pratense</name>
    <name type="common">Red clover</name>
    <dbReference type="NCBI Taxonomy" id="57577"/>
    <lineage>
        <taxon>Eukaryota</taxon>
        <taxon>Viridiplantae</taxon>
        <taxon>Streptophyta</taxon>
        <taxon>Embryophyta</taxon>
        <taxon>Tracheophyta</taxon>
        <taxon>Spermatophyta</taxon>
        <taxon>Magnoliopsida</taxon>
        <taxon>eudicotyledons</taxon>
        <taxon>Gunneridae</taxon>
        <taxon>Pentapetalae</taxon>
        <taxon>rosids</taxon>
        <taxon>fabids</taxon>
        <taxon>Fabales</taxon>
        <taxon>Fabaceae</taxon>
        <taxon>Papilionoideae</taxon>
        <taxon>50 kb inversion clade</taxon>
        <taxon>NPAAA clade</taxon>
        <taxon>Hologalegina</taxon>
        <taxon>IRL clade</taxon>
        <taxon>Trifolieae</taxon>
        <taxon>Trifolium</taxon>
    </lineage>
</organism>
<evidence type="ECO:0000313" key="1">
    <source>
        <dbReference type="EMBL" id="PNX61855.1"/>
    </source>
</evidence>
<comment type="caution">
    <text evidence="1">The sequence shown here is derived from an EMBL/GenBank/DDBJ whole genome shotgun (WGS) entry which is preliminary data.</text>
</comment>
<evidence type="ECO:0000313" key="2">
    <source>
        <dbReference type="Proteomes" id="UP000236291"/>
    </source>
</evidence>
<dbReference type="EMBL" id="ASHM01144028">
    <property type="protein sequence ID" value="PNX61855.1"/>
    <property type="molecule type" value="Genomic_DNA"/>
</dbReference>
<sequence length="50" mass="5610">SEVSHCNGSGGEVEFSSNSQLVNGQTVAFRCIHQGLITRWLFLMLERIEE</sequence>